<evidence type="ECO:0000256" key="1">
    <source>
        <dbReference type="SAM" id="MobiDB-lite"/>
    </source>
</evidence>
<dbReference type="OrthoDB" id="9789943at2"/>
<evidence type="ECO:0000313" key="4">
    <source>
        <dbReference type="Proteomes" id="UP000316968"/>
    </source>
</evidence>
<name>A0A4Y6V103_SACBS</name>
<feature type="compositionally biased region" description="Basic and acidic residues" evidence="1">
    <location>
        <begin position="372"/>
        <end position="384"/>
    </location>
</feature>
<dbReference type="PANTHER" id="PTHR34351">
    <property type="entry name" value="SLR1927 PROTEIN-RELATED"/>
    <property type="match status" value="1"/>
</dbReference>
<accession>A0A4Y6V103</accession>
<organism evidence="3 4">
    <name type="scientific">Saccharibacillus brassicae</name>
    <dbReference type="NCBI Taxonomy" id="2583377"/>
    <lineage>
        <taxon>Bacteria</taxon>
        <taxon>Bacillati</taxon>
        <taxon>Bacillota</taxon>
        <taxon>Bacilli</taxon>
        <taxon>Bacillales</taxon>
        <taxon>Paenibacillaceae</taxon>
        <taxon>Saccharibacillus</taxon>
    </lineage>
</organism>
<proteinExistence type="predicted"/>
<reference evidence="3 4" key="1">
    <citation type="submission" date="2019-06" db="EMBL/GenBank/DDBJ databases">
        <title>Saccharibacillus brassicae sp. nov., an endophytic bacterium isolated from Chinese cabbage seeds (Brassica pekinensis).</title>
        <authorList>
            <person name="Jiang L."/>
            <person name="Lee J."/>
            <person name="Kim S.W."/>
        </authorList>
    </citation>
    <scope>NUCLEOTIDE SEQUENCE [LARGE SCALE GENOMIC DNA]</scope>
    <source>
        <strain evidence="4">KCTC 43072 / ATSA2</strain>
    </source>
</reference>
<dbReference type="AlphaFoldDB" id="A0A4Y6V103"/>
<dbReference type="Proteomes" id="UP000316968">
    <property type="component" value="Chromosome"/>
</dbReference>
<keyword evidence="4" id="KW-1185">Reference proteome</keyword>
<dbReference type="RefSeq" id="WP_141449020.1">
    <property type="nucleotide sequence ID" value="NZ_CP041217.1"/>
</dbReference>
<protein>
    <submittedName>
        <fullName evidence="3">DUF58 domain-containing protein</fullName>
    </submittedName>
</protein>
<dbReference type="Pfam" id="PF01882">
    <property type="entry name" value="DUF58"/>
    <property type="match status" value="1"/>
</dbReference>
<dbReference type="EMBL" id="CP041217">
    <property type="protein sequence ID" value="QDH22478.1"/>
    <property type="molecule type" value="Genomic_DNA"/>
</dbReference>
<gene>
    <name evidence="3" type="ORF">FFV09_17500</name>
</gene>
<evidence type="ECO:0000313" key="3">
    <source>
        <dbReference type="EMBL" id="QDH22478.1"/>
    </source>
</evidence>
<dbReference type="InterPro" id="IPR002881">
    <property type="entry name" value="DUF58"/>
</dbReference>
<feature type="domain" description="DUF58" evidence="2">
    <location>
        <begin position="185"/>
        <end position="272"/>
    </location>
</feature>
<evidence type="ECO:0000259" key="2">
    <source>
        <dbReference type="Pfam" id="PF01882"/>
    </source>
</evidence>
<dbReference type="KEGG" id="saca:FFV09_17500"/>
<feature type="region of interest" description="Disordered" evidence="1">
    <location>
        <begin position="364"/>
        <end position="384"/>
    </location>
</feature>
<dbReference type="PANTHER" id="PTHR34351:SF2">
    <property type="entry name" value="DUF58 DOMAIN-CONTAINING PROTEIN"/>
    <property type="match status" value="1"/>
</dbReference>
<sequence length="384" mass="43048">MALFGLLLLVGLIVIVQGWLLGRPALARLDYKRDFSKYTCRAGEKIEMVETLSNRKPLPVPWLRLEAMLPSALQFARSDDTNVSEGHIYQNHTSLFTLPPRTKITRTHRIVCEARGIYRIESATMTGGDLFGMYAPSKKVDLHMRMVIYPRTLGDGELPISWKTWQGELAVRRWIVEDPFIMTGVREYAQGDPMNRIHWKASARTGQLQVHKSGFSADPRVVILLNVEDSESMWSVVTRTGLIERQLSLAATCAASLIGQGMAAGFAHNGDSQLGEEGCRLETDYGPVHLNRIMEAMAGLELKSRLPFHDLLQLEAQREFREPIDYLVVTAHRSDKVREAIASLERLGHRVGVTGFAANEPGLVSSGVRSSQRRESERQEEAVL</sequence>